<reference evidence="1" key="1">
    <citation type="submission" date="2022-09" db="EMBL/GenBank/DDBJ databases">
        <title>A Global Phylogenomic Analysis of the Shiitake Genus Lentinula.</title>
        <authorList>
            <consortium name="DOE Joint Genome Institute"/>
            <person name="Sierra-Patev S."/>
            <person name="Min B."/>
            <person name="Naranjo-Ortiz M."/>
            <person name="Looney B."/>
            <person name="Konkel Z."/>
            <person name="Slot J.C."/>
            <person name="Sakamoto Y."/>
            <person name="Steenwyk J.L."/>
            <person name="Rokas A."/>
            <person name="Carro J."/>
            <person name="Camarero S."/>
            <person name="Ferreira P."/>
            <person name="Molpeceres G."/>
            <person name="Ruiz-Duenas F.J."/>
            <person name="Serrano A."/>
            <person name="Henrissat B."/>
            <person name="Drula E."/>
            <person name="Hughes K.W."/>
            <person name="Mata J.L."/>
            <person name="Ishikawa N.K."/>
            <person name="Vargas-Isla R."/>
            <person name="Ushijima S."/>
            <person name="Smith C.A."/>
            <person name="Ahrendt S."/>
            <person name="Andreopoulos W."/>
            <person name="He G."/>
            <person name="Labutti K."/>
            <person name="Lipzen A."/>
            <person name="Ng V."/>
            <person name="Riley R."/>
            <person name="Sandor L."/>
            <person name="Barry K."/>
            <person name="Martinez A.T."/>
            <person name="Xiao Y."/>
            <person name="Gibbons J.G."/>
            <person name="Terashima K."/>
            <person name="Grigoriev I.V."/>
            <person name="Hibbett D.S."/>
        </authorList>
    </citation>
    <scope>NUCLEOTIDE SEQUENCE</scope>
    <source>
        <strain evidence="1">TMI1499</strain>
    </source>
</reference>
<evidence type="ECO:0000313" key="2">
    <source>
        <dbReference type="Proteomes" id="UP001163835"/>
    </source>
</evidence>
<dbReference type="EMBL" id="MU795373">
    <property type="protein sequence ID" value="KAJ3806838.1"/>
    <property type="molecule type" value="Genomic_DNA"/>
</dbReference>
<comment type="caution">
    <text evidence="1">The sequence shown here is derived from an EMBL/GenBank/DDBJ whole genome shotgun (WGS) entry which is preliminary data.</text>
</comment>
<proteinExistence type="predicted"/>
<keyword evidence="2" id="KW-1185">Reference proteome</keyword>
<sequence>MTINRCRVSVRDFDSPVATGQQGHSDSSQHGALQWQKTVVCSNVDASKLHAPTPTLLSRPSSPVPTQNSGQSYGPVHDHRIVSILNSDVHPSATFSIPRPPPNPFPSCPVLGSRSPVHDTPPALTDTASSQLSSHRAICDPSPSTNGSLPSPVTSVLSGLNSTPASIGQAEQAHCPIVALGVSEKSLAKATSALKAKLLNEAISQLQIEHEEKVMDLANTHGVTVSRVKKLAGTSKHHQKRRVNSAQDAILHAKSKEMNEGRRYKAKIGEIRRAAELDNDLQLAKADPDKLKILMDELEEHQQAKKDVARTSNKAGAMKVTRLLQGFNSDFQELRGTTDIAGFGFFVRGSFESSIKPTIVGGGPVLEFFQKYFNKDPWEMACLFEAFVTTYNKVGSRKLLHSEKAKVTSKTISESLARISGVDKIRMNYPNFRTKVSAKYKVKIIGWPTDVPLVSPRDITDPEKLNTLYDAWRSGSAYWSTMDKREYKKFMQQLDQDKAAGLEVEIPRKGRSDIGGRHRKATAKRPGENDTEEPPAKRKRTSSSTKQMHIREQHEGDEDDENSDIGRSVNFARGSGDENEDEDIDELDD</sequence>
<dbReference type="Proteomes" id="UP001163835">
    <property type="component" value="Unassembled WGS sequence"/>
</dbReference>
<name>A0ACC1TQI5_9AGAR</name>
<protein>
    <submittedName>
        <fullName evidence="1">Uncharacterized protein</fullName>
    </submittedName>
</protein>
<organism evidence="1 2">
    <name type="scientific">Lentinula aff. lateritia</name>
    <dbReference type="NCBI Taxonomy" id="2804960"/>
    <lineage>
        <taxon>Eukaryota</taxon>
        <taxon>Fungi</taxon>
        <taxon>Dikarya</taxon>
        <taxon>Basidiomycota</taxon>
        <taxon>Agaricomycotina</taxon>
        <taxon>Agaricomycetes</taxon>
        <taxon>Agaricomycetidae</taxon>
        <taxon>Agaricales</taxon>
        <taxon>Marasmiineae</taxon>
        <taxon>Omphalotaceae</taxon>
        <taxon>Lentinula</taxon>
    </lineage>
</organism>
<gene>
    <name evidence="1" type="ORF">F5876DRAFT_68614</name>
</gene>
<accession>A0ACC1TQI5</accession>
<evidence type="ECO:0000313" key="1">
    <source>
        <dbReference type="EMBL" id="KAJ3806838.1"/>
    </source>
</evidence>